<gene>
    <name evidence="2" type="ORF">CLV33_10320</name>
</gene>
<evidence type="ECO:0000313" key="2">
    <source>
        <dbReference type="EMBL" id="PQV49391.1"/>
    </source>
</evidence>
<sequence length="823" mass="89265">MMKKITFLLAMLLAFSYGYGQIVAWSMVSPNTVGNEVTLNARTLNPNLNMSTLRRGAGIDPANLARAFSSDDYTVGGTQTDAINNDDYIEFDISAMSTYQVSLSTLDANFRRSGTGPDTFLWRYSTDGVIFNNIGSPISYTSSFDGPHSVQAQINLSSILALQNVVSGTIVTFRLYAWGATNAGGTFAIGRQDGNELSIGVSVTLAPCPGGITTWNGTTWDNGIPDLTTEAVIADDYSTNTDGDINSCSLTIENNSTLNIDDNTFVQVENELNVDTGSSITVQPYGAFVQNNDASVNNINGDITVIKTTSDLNAWYEYTYWSSPVSGERIDTGLFESQTSRRFVYNAQNFLDETQETNNNNASLPGQDDIDDNGDDWVWVDGITTMAPGVGYAATHKESLFIGPPFSSPPYQFDYTFEGPFNNGLINVPVYRNDSELNDNNWNLIGNPYPSAIDADLFLAANSAIDASVTTTTGSTLDGAIFIWSQNTAPSETANGNEGLNFADGDYAIINGMGEVPGGDGDTPYIIASDIRAIPSGQAFFVSMSNGATASSVSGDIYTANVVFNNSMRVFGVDDNSKFFKNTSSKNKLNESNKISIKLISDNGVFNQILIGYTDKATDNYDGMYYDAVKNLSSNTSAALYSLIDGVDKKFAIQGKANNSLNTDEVVKLGFKTTIDVATIYTLSIAQLEGDFISNNTIYLKDKLTNTIHNLSNDDYSFTSEVGEFNERFEIAFNAASLSNDAFALNNNAVKIVQLDNNNVKFTTETSTFKSITVFDLLGRALQTFNGDSNNETYNLSTLKNSVYLANIELQNGVTLSKKFIKK</sequence>
<reference evidence="2 3" key="1">
    <citation type="submission" date="2018-02" db="EMBL/GenBank/DDBJ databases">
        <title>Genomic Encyclopedia of Archaeal and Bacterial Type Strains, Phase II (KMG-II): from individual species to whole genera.</title>
        <authorList>
            <person name="Goeker M."/>
        </authorList>
    </citation>
    <scope>NUCLEOTIDE SEQUENCE [LARGE SCALE GENOMIC DNA]</scope>
    <source>
        <strain evidence="2 3">DSM 21165</strain>
    </source>
</reference>
<dbReference type="InterPro" id="IPR026444">
    <property type="entry name" value="Secre_tail"/>
</dbReference>
<evidence type="ECO:0000256" key="1">
    <source>
        <dbReference type="ARBA" id="ARBA00022729"/>
    </source>
</evidence>
<protein>
    <submittedName>
        <fullName evidence="2">Putative secreted protein (Por secretion system target)</fullName>
    </submittedName>
</protein>
<dbReference type="Proteomes" id="UP000251545">
    <property type="component" value="Unassembled WGS sequence"/>
</dbReference>
<proteinExistence type="predicted"/>
<dbReference type="AlphaFoldDB" id="A0A362X0L4"/>
<organism evidence="2 3">
    <name type="scientific">Jejuia pallidilutea</name>
    <dbReference type="NCBI Taxonomy" id="504487"/>
    <lineage>
        <taxon>Bacteria</taxon>
        <taxon>Pseudomonadati</taxon>
        <taxon>Bacteroidota</taxon>
        <taxon>Flavobacteriia</taxon>
        <taxon>Flavobacteriales</taxon>
        <taxon>Flavobacteriaceae</taxon>
        <taxon>Jejuia</taxon>
    </lineage>
</organism>
<dbReference type="RefSeq" id="WP_105473164.1">
    <property type="nucleotide sequence ID" value="NZ_PVEO01000003.1"/>
</dbReference>
<comment type="caution">
    <text evidence="2">The sequence shown here is derived from an EMBL/GenBank/DDBJ whole genome shotgun (WGS) entry which is preliminary data.</text>
</comment>
<dbReference type="NCBIfam" id="TIGR04183">
    <property type="entry name" value="Por_Secre_tail"/>
    <property type="match status" value="1"/>
</dbReference>
<keyword evidence="1" id="KW-0732">Signal</keyword>
<dbReference type="EMBL" id="PVEO01000003">
    <property type="protein sequence ID" value="PQV49391.1"/>
    <property type="molecule type" value="Genomic_DNA"/>
</dbReference>
<evidence type="ECO:0000313" key="3">
    <source>
        <dbReference type="Proteomes" id="UP000251545"/>
    </source>
</evidence>
<name>A0A362X0L4_9FLAO</name>
<accession>A0A362X0L4</accession>